<evidence type="ECO:0000256" key="1">
    <source>
        <dbReference type="ARBA" id="ARBA00022737"/>
    </source>
</evidence>
<dbReference type="InterPro" id="IPR050325">
    <property type="entry name" value="Prot/Nucl_acid_deglycase"/>
</dbReference>
<proteinExistence type="predicted"/>
<dbReference type="RefSeq" id="WP_069477471.1">
    <property type="nucleotide sequence ID" value="NZ_CP017111.1"/>
</dbReference>
<reference evidence="4" key="1">
    <citation type="submission" date="2016-08" db="EMBL/GenBank/DDBJ databases">
        <title>Complete genome sequence of the organohalide-respiring Epsilonproteobacterium Sulfurospirillum halorespirans.</title>
        <authorList>
            <person name="Goris T."/>
            <person name="Zimmermann J."/>
            <person name="Schenz B."/>
            <person name="Lemos M."/>
            <person name="Hackermueller J."/>
            <person name="Diekert G."/>
        </authorList>
    </citation>
    <scope>NUCLEOTIDE SEQUENCE [LARGE SCALE GENOMIC DNA]</scope>
    <source>
        <strain>DSM 13726</strain>
        <strain evidence="4">PCE-M2</strain>
    </source>
</reference>
<dbReference type="PANTHER" id="PTHR48094:SF12">
    <property type="entry name" value="PARKINSON DISEASE PROTEIN 7 HOMOLOG"/>
    <property type="match status" value="1"/>
</dbReference>
<protein>
    <submittedName>
        <fullName evidence="3">YajL-like protein</fullName>
    </submittedName>
</protein>
<feature type="domain" description="DJ-1/PfpI" evidence="2">
    <location>
        <begin position="3"/>
        <end position="163"/>
    </location>
</feature>
<dbReference type="SUPFAM" id="SSF52317">
    <property type="entry name" value="Class I glutamine amidotransferase-like"/>
    <property type="match status" value="1"/>
</dbReference>
<sequence length="189" mass="20424">MPKVLLPLAIGFEEIEAIAIVDILRRASVEVVMGSLEGLHVKGAHGIEVIADTLLCELEHQDFDMIVLPGGLPGATNLAKDSKVQSLLQDFDKANKHIAAICAAPLALKSAGVLKNHYTCYPSFENQIKHQGYNADINVVCDANITTSKGPSTAMEFTLKLVEILCGEEMAQKLSKDLLLIKKIGDRTC</sequence>
<evidence type="ECO:0000259" key="2">
    <source>
        <dbReference type="Pfam" id="PF01965"/>
    </source>
</evidence>
<accession>A0A1D7TIA3</accession>
<keyword evidence="4" id="KW-1185">Reference proteome</keyword>
<dbReference type="STRING" id="1193502.SHALO_0812"/>
<dbReference type="GO" id="GO:0005737">
    <property type="term" value="C:cytoplasm"/>
    <property type="evidence" value="ECO:0007669"/>
    <property type="project" value="TreeGrafter"/>
</dbReference>
<dbReference type="FunFam" id="3.40.50.880:FF:000015">
    <property type="entry name" value="Protein DJ-1 homolog C"/>
    <property type="match status" value="1"/>
</dbReference>
<dbReference type="AlphaFoldDB" id="A0A1D7TIA3"/>
<evidence type="ECO:0000313" key="3">
    <source>
        <dbReference type="EMBL" id="AOO64594.1"/>
    </source>
</evidence>
<dbReference type="EMBL" id="CP017111">
    <property type="protein sequence ID" value="AOO64594.1"/>
    <property type="molecule type" value="Genomic_DNA"/>
</dbReference>
<dbReference type="CDD" id="cd03135">
    <property type="entry name" value="GATase1_DJ-1"/>
    <property type="match status" value="1"/>
</dbReference>
<evidence type="ECO:0000313" key="4">
    <source>
        <dbReference type="Proteomes" id="UP000094609"/>
    </source>
</evidence>
<dbReference type="InterPro" id="IPR006287">
    <property type="entry name" value="DJ-1"/>
</dbReference>
<keyword evidence="1" id="KW-0677">Repeat</keyword>
<dbReference type="KEGG" id="shal:SHALO_0812"/>
<organism evidence="3 4">
    <name type="scientific">Sulfurospirillum halorespirans DSM 13726</name>
    <dbReference type="NCBI Taxonomy" id="1193502"/>
    <lineage>
        <taxon>Bacteria</taxon>
        <taxon>Pseudomonadati</taxon>
        <taxon>Campylobacterota</taxon>
        <taxon>Epsilonproteobacteria</taxon>
        <taxon>Campylobacterales</taxon>
        <taxon>Sulfurospirillaceae</taxon>
        <taxon>Sulfurospirillum</taxon>
    </lineage>
</organism>
<dbReference type="Gene3D" id="3.40.50.880">
    <property type="match status" value="1"/>
</dbReference>
<dbReference type="InterPro" id="IPR002818">
    <property type="entry name" value="DJ-1/PfpI"/>
</dbReference>
<dbReference type="Proteomes" id="UP000094609">
    <property type="component" value="Chromosome"/>
</dbReference>
<dbReference type="Pfam" id="PF01965">
    <property type="entry name" value="DJ-1_PfpI"/>
    <property type="match status" value="1"/>
</dbReference>
<gene>
    <name evidence="3" type="ORF">SHALO_0812</name>
</gene>
<dbReference type="NCBIfam" id="TIGR01383">
    <property type="entry name" value="not_thiJ"/>
    <property type="match status" value="1"/>
</dbReference>
<dbReference type="InterPro" id="IPR029062">
    <property type="entry name" value="Class_I_gatase-like"/>
</dbReference>
<name>A0A1D7TIA3_9BACT</name>
<dbReference type="PANTHER" id="PTHR48094">
    <property type="entry name" value="PROTEIN/NUCLEIC ACID DEGLYCASE DJ-1-RELATED"/>
    <property type="match status" value="1"/>
</dbReference>